<dbReference type="EMBL" id="JBHUJB010000075">
    <property type="protein sequence ID" value="MFD2160276.1"/>
    <property type="molecule type" value="Genomic_DNA"/>
</dbReference>
<dbReference type="Proteomes" id="UP001597389">
    <property type="component" value="Unassembled WGS sequence"/>
</dbReference>
<organism evidence="2 3">
    <name type="scientific">Rubritalea tangerina</name>
    <dbReference type="NCBI Taxonomy" id="430798"/>
    <lineage>
        <taxon>Bacteria</taxon>
        <taxon>Pseudomonadati</taxon>
        <taxon>Verrucomicrobiota</taxon>
        <taxon>Verrucomicrobiia</taxon>
        <taxon>Verrucomicrobiales</taxon>
        <taxon>Rubritaleaceae</taxon>
        <taxon>Rubritalea</taxon>
    </lineage>
</organism>
<dbReference type="InterPro" id="IPR000297">
    <property type="entry name" value="PPIase_PpiC"/>
</dbReference>
<protein>
    <submittedName>
        <fullName evidence="2">Peptidyl-prolyl cis-trans isomerase</fullName>
    </submittedName>
</protein>
<evidence type="ECO:0000259" key="1">
    <source>
        <dbReference type="Pfam" id="PF13145"/>
    </source>
</evidence>
<dbReference type="Pfam" id="PF13145">
    <property type="entry name" value="Rotamase_2"/>
    <property type="match status" value="1"/>
</dbReference>
<accession>A0ABW4ZFI3</accession>
<keyword evidence="3" id="KW-1185">Reference proteome</keyword>
<proteinExistence type="predicted"/>
<name>A0ABW4ZFI3_9BACT</name>
<reference evidence="3" key="1">
    <citation type="journal article" date="2019" name="Int. J. Syst. Evol. Microbiol.">
        <title>The Global Catalogue of Microorganisms (GCM) 10K type strain sequencing project: providing services to taxonomists for standard genome sequencing and annotation.</title>
        <authorList>
            <consortium name="The Broad Institute Genomics Platform"/>
            <consortium name="The Broad Institute Genome Sequencing Center for Infectious Disease"/>
            <person name="Wu L."/>
            <person name="Ma J."/>
        </authorList>
    </citation>
    <scope>NUCLEOTIDE SEQUENCE [LARGE SCALE GENOMIC DNA]</scope>
    <source>
        <strain evidence="3">CCUG 57942</strain>
    </source>
</reference>
<keyword evidence="2" id="KW-0413">Isomerase</keyword>
<gene>
    <name evidence="2" type="ORF">ACFSW8_15340</name>
</gene>
<sequence>MTERLASFFRSVYREPMLHFLLGAVLIAWLLQSGGEEELPVIVVDEAKVKELVREAEAGTGNVSSLSAEATVSKYIRGELMYREALKRELYRNGSFRDSLVREMYQQLEPVIAEPTEEQLRAFYKENKERYRAHPSVSFEHVSWPNGEEDIPENIGELLESGMSVKQVGRPMPMKNPMPETLLPLLERQLGKDAAGEVMESKEGEWVGPIRSNIGVHYVRVLSINRTGELPYERVAVVLKGHWLSEQRERAVEESLRELAREYRIEVPERYRGSIP</sequence>
<feature type="domain" description="PpiC" evidence="1">
    <location>
        <begin position="115"/>
        <end position="235"/>
    </location>
</feature>
<dbReference type="GO" id="GO:0016853">
    <property type="term" value="F:isomerase activity"/>
    <property type="evidence" value="ECO:0007669"/>
    <property type="project" value="UniProtKB-KW"/>
</dbReference>
<dbReference type="RefSeq" id="WP_377178699.1">
    <property type="nucleotide sequence ID" value="NZ_JBHUJB010000075.1"/>
</dbReference>
<evidence type="ECO:0000313" key="3">
    <source>
        <dbReference type="Proteomes" id="UP001597389"/>
    </source>
</evidence>
<comment type="caution">
    <text evidence="2">The sequence shown here is derived from an EMBL/GenBank/DDBJ whole genome shotgun (WGS) entry which is preliminary data.</text>
</comment>
<evidence type="ECO:0000313" key="2">
    <source>
        <dbReference type="EMBL" id="MFD2160276.1"/>
    </source>
</evidence>